<reference evidence="9" key="1">
    <citation type="journal article" date="2015" name="Genome Announc.">
        <title>Complete Genome Sequence of Yersinia ruckeri Strain CSF007-82, Etiologic Agent of Red Mouth Disease in Salmonid Fish.</title>
        <authorList>
            <person name="Nelson M.C."/>
            <person name="LaPatra S.E."/>
            <person name="Welch T.J."/>
            <person name="Graf J."/>
        </authorList>
    </citation>
    <scope>NUCLEOTIDE SEQUENCE</scope>
    <source>
        <strain evidence="9">CSF007-82</strain>
    </source>
</reference>
<dbReference type="InterPro" id="IPR018228">
    <property type="entry name" value="DNase_TatD-rel_CS"/>
</dbReference>
<evidence type="ECO:0000313" key="10">
    <source>
        <dbReference type="EMBL" id="SUQ01031.1"/>
    </source>
</evidence>
<dbReference type="GeneID" id="66880951"/>
<comment type="subunit">
    <text evidence="7">Monomer.</text>
</comment>
<dbReference type="RefSeq" id="WP_004720486.1">
    <property type="nucleotide sequence ID" value="NZ_CABIHT010000021.1"/>
</dbReference>
<dbReference type="STRING" id="29486.UGYR_08930"/>
<keyword evidence="4 7" id="KW-0378">Hydrolase</keyword>
<proteinExistence type="inferred from homology"/>
<feature type="binding site" evidence="8">
    <location>
        <position position="204"/>
    </location>
    <ligand>
        <name>a divalent metal cation</name>
        <dbReference type="ChEBI" id="CHEBI:60240"/>
        <label>1</label>
    </ligand>
</feature>
<comment type="subcellular location">
    <subcellularLocation>
        <location evidence="7">Cytoplasm</location>
    </subcellularLocation>
</comment>
<reference evidence="10 11" key="2">
    <citation type="submission" date="2018-06" db="EMBL/GenBank/DDBJ databases">
        <authorList>
            <consortium name="Pathogen Informatics"/>
            <person name="Doyle S."/>
        </authorList>
    </citation>
    <scope>NUCLEOTIDE SEQUENCE [LARGE SCALE GENOMIC DNA]</scope>
    <source>
        <strain evidence="10 11">NCTC10476</strain>
    </source>
</reference>
<dbReference type="InterPro" id="IPR024918">
    <property type="entry name" value="Exonuc_TatD"/>
</dbReference>
<dbReference type="NCBIfam" id="NF007745">
    <property type="entry name" value="PRK10425.1"/>
    <property type="match status" value="1"/>
</dbReference>
<accession>A0A085U6M8</accession>
<dbReference type="InterPro" id="IPR032466">
    <property type="entry name" value="Metal_Hydrolase"/>
</dbReference>
<gene>
    <name evidence="7 10" type="primary">tatD</name>
    <name evidence="9" type="ORF">CSF007_16815</name>
    <name evidence="10" type="ORF">NCTC10476_02359</name>
</gene>
<dbReference type="AlphaFoldDB" id="A0A085U6M8"/>
<dbReference type="EC" id="3.1.11.-" evidence="7"/>
<dbReference type="OrthoDB" id="9810005at2"/>
<dbReference type="GO" id="GO:0008310">
    <property type="term" value="F:single-stranded DNA 3'-5' DNA exonuclease activity"/>
    <property type="evidence" value="ECO:0007669"/>
    <property type="project" value="UniProtKB-UniRule"/>
</dbReference>
<dbReference type="GO" id="GO:0005737">
    <property type="term" value="C:cytoplasm"/>
    <property type="evidence" value="ECO:0007669"/>
    <property type="project" value="UniProtKB-SubCell"/>
</dbReference>
<evidence type="ECO:0000256" key="4">
    <source>
        <dbReference type="ARBA" id="ARBA00022801"/>
    </source>
</evidence>
<dbReference type="PIRSF" id="PIRSF005902">
    <property type="entry name" value="DNase_TatD"/>
    <property type="match status" value="1"/>
</dbReference>
<keyword evidence="3 7" id="KW-0479">Metal-binding</keyword>
<keyword evidence="5 7" id="KW-0269">Exonuclease</keyword>
<feature type="binding site" evidence="8">
    <location>
        <position position="153"/>
    </location>
    <ligand>
        <name>a divalent metal cation</name>
        <dbReference type="ChEBI" id="CHEBI:60240"/>
        <label>2</label>
    </ligand>
</feature>
<dbReference type="SUPFAM" id="SSF51556">
    <property type="entry name" value="Metallo-dependent hydrolases"/>
    <property type="match status" value="1"/>
</dbReference>
<feature type="binding site" evidence="7">
    <location>
        <position position="92"/>
    </location>
    <ligand>
        <name>a divalent metal cation</name>
        <dbReference type="ChEBI" id="CHEBI:60240"/>
    </ligand>
</feature>
<feature type="binding site" evidence="8">
    <location>
        <position position="128"/>
    </location>
    <ligand>
        <name>a divalent metal cation</name>
        <dbReference type="ChEBI" id="CHEBI:60240"/>
        <label>2</label>
    </ligand>
</feature>
<dbReference type="Proteomes" id="UP000255169">
    <property type="component" value="Unassembled WGS sequence"/>
</dbReference>
<dbReference type="GO" id="GO:0000287">
    <property type="term" value="F:magnesium ion binding"/>
    <property type="evidence" value="ECO:0007669"/>
    <property type="project" value="UniProtKB-UniRule"/>
</dbReference>
<dbReference type="Pfam" id="PF01026">
    <property type="entry name" value="TatD_DNase"/>
    <property type="match status" value="1"/>
</dbReference>
<evidence type="ECO:0000313" key="9">
    <source>
        <dbReference type="EMBL" id="CEK29071.1"/>
    </source>
</evidence>
<name>A0A085U6M8_YERRU</name>
<dbReference type="EC" id="3.1.13.-" evidence="7"/>
<dbReference type="PATRIC" id="fig|29486.44.peg.2011"/>
<keyword evidence="1 7" id="KW-0963">Cytoplasm</keyword>
<dbReference type="PROSITE" id="PS01091">
    <property type="entry name" value="TATD_3"/>
    <property type="match status" value="1"/>
</dbReference>
<keyword evidence="11" id="KW-1185">Reference proteome</keyword>
<comment type="function">
    <text evidence="7">3'-5' exonuclease that prefers single-stranded DNA and RNA. May play a role in the H(2)O(2)-induced DNA damage repair.</text>
</comment>
<keyword evidence="2 7" id="KW-0540">Nuclease</keyword>
<evidence type="ECO:0000256" key="3">
    <source>
        <dbReference type="ARBA" id="ARBA00022723"/>
    </source>
</evidence>
<dbReference type="eggNOG" id="COG0084">
    <property type="taxonomic scope" value="Bacteria"/>
</dbReference>
<feature type="binding site" evidence="8">
    <location>
        <position position="92"/>
    </location>
    <ligand>
        <name>a divalent metal cation</name>
        <dbReference type="ChEBI" id="CHEBI:60240"/>
        <label>1</label>
    </ligand>
</feature>
<dbReference type="GO" id="GO:0000175">
    <property type="term" value="F:3'-5'-RNA exonuclease activity"/>
    <property type="evidence" value="ECO:0007669"/>
    <property type="project" value="UniProtKB-UniRule"/>
</dbReference>
<evidence type="ECO:0000256" key="5">
    <source>
        <dbReference type="ARBA" id="ARBA00022839"/>
    </source>
</evidence>
<dbReference type="PANTHER" id="PTHR10060">
    <property type="entry name" value="TATD FAMILY DEOXYRIBONUCLEASE"/>
    <property type="match status" value="1"/>
</dbReference>
<comment type="similarity">
    <text evidence="7">Belongs to the metallo-dependent hydrolases superfamily. TatD-type hydrolase family. TatD subfamily.</text>
</comment>
<dbReference type="EMBL" id="LN681231">
    <property type="protein sequence ID" value="CEK29071.1"/>
    <property type="molecule type" value="Genomic_DNA"/>
</dbReference>
<evidence type="ECO:0000256" key="7">
    <source>
        <dbReference type="HAMAP-Rule" id="MF_00901"/>
    </source>
</evidence>
<dbReference type="InterPro" id="IPR050891">
    <property type="entry name" value="TatD-type_Hydrolase"/>
</dbReference>
<evidence type="ECO:0000256" key="8">
    <source>
        <dbReference type="PIRSR" id="PIRSR005902-1"/>
    </source>
</evidence>
<evidence type="ECO:0000256" key="6">
    <source>
        <dbReference type="ARBA" id="ARBA00022842"/>
    </source>
</evidence>
<evidence type="ECO:0000256" key="2">
    <source>
        <dbReference type="ARBA" id="ARBA00022722"/>
    </source>
</evidence>
<dbReference type="EMBL" id="UHJG01000001">
    <property type="protein sequence ID" value="SUQ01031.1"/>
    <property type="molecule type" value="Genomic_DNA"/>
</dbReference>
<feature type="binding site" evidence="7">
    <location>
        <position position="153"/>
    </location>
    <ligand>
        <name>a divalent metal cation</name>
        <dbReference type="ChEBI" id="CHEBI:60240"/>
    </ligand>
</feature>
<evidence type="ECO:0000256" key="1">
    <source>
        <dbReference type="ARBA" id="ARBA00022490"/>
    </source>
</evidence>
<comment type="cofactor">
    <cofactor evidence="7">
        <name>Mg(2+)</name>
        <dbReference type="ChEBI" id="CHEBI:18420"/>
    </cofactor>
</comment>
<dbReference type="PROSITE" id="PS01090">
    <property type="entry name" value="TATD_2"/>
    <property type="match status" value="1"/>
</dbReference>
<sequence>MFDIGVNLTSSQFAKDRHQVVERAKNAGVTGLLITGTNAEESHAAALLAADYSGYCWSTAGVHPHHASRWNDRVAQQIREQAAAPVTVAIGECGLDFNRNFSTPFEQETAFTAQLALAAELSLPVFLHCRDAHERFVSLLSPWLEKIPAAVVHCFTGTTDELDACISLGLSVGITGWVCDERRGLELRALLPRIPADRLLLETDAPYLLPRDLHPKPASRRNEPCFLPHIVRQVATWREEEPEWLGQKTAENARRVFRLV</sequence>
<protein>
    <recommendedName>
        <fullName evidence="7">3'-5' ssDNA/RNA exonuclease TatD</fullName>
        <ecNumber evidence="7">3.1.11.-</ecNumber>
        <ecNumber evidence="7">3.1.13.-</ecNumber>
    </recommendedName>
    <alternativeName>
        <fullName evidence="7">DNase TatD</fullName>
    </alternativeName>
</protein>
<dbReference type="HAMAP" id="MF_00901">
    <property type="entry name" value="TatD_exonuclease"/>
    <property type="match status" value="1"/>
</dbReference>
<dbReference type="PANTHER" id="PTHR10060:SF15">
    <property type="entry name" value="DEOXYRIBONUCLEASE TATDN1"/>
    <property type="match status" value="1"/>
</dbReference>
<dbReference type="Gene3D" id="3.20.20.140">
    <property type="entry name" value="Metal-dependent hydrolases"/>
    <property type="match status" value="1"/>
</dbReference>
<feature type="binding site" evidence="7">
    <location>
        <position position="128"/>
    </location>
    <ligand>
        <name>a divalent metal cation</name>
        <dbReference type="ChEBI" id="CHEBI:60240"/>
    </ligand>
</feature>
<keyword evidence="6 7" id="KW-0460">Magnesium</keyword>
<organism evidence="10 11">
    <name type="scientific">Yersinia ruckeri</name>
    <dbReference type="NCBI Taxonomy" id="29486"/>
    <lineage>
        <taxon>Bacteria</taxon>
        <taxon>Pseudomonadati</taxon>
        <taxon>Pseudomonadota</taxon>
        <taxon>Gammaproteobacteria</taxon>
        <taxon>Enterobacterales</taxon>
        <taxon>Yersiniaceae</taxon>
        <taxon>Yersinia</taxon>
    </lineage>
</organism>
<evidence type="ECO:0000313" key="11">
    <source>
        <dbReference type="Proteomes" id="UP000255169"/>
    </source>
</evidence>
<dbReference type="FunFam" id="3.20.20.140:FF:000018">
    <property type="entry name" value="3'-5' ssDNA/RNA exonuclease TatD"/>
    <property type="match status" value="1"/>
</dbReference>
<dbReference type="InterPro" id="IPR001130">
    <property type="entry name" value="TatD-like"/>
</dbReference>
<dbReference type="CDD" id="cd01310">
    <property type="entry name" value="TatD_DNAse"/>
    <property type="match status" value="1"/>
</dbReference>